<accession>A0A0A8YVH6</accession>
<dbReference type="EMBL" id="GBRH01269380">
    <property type="protein sequence ID" value="JAD28515.1"/>
    <property type="molecule type" value="Transcribed_RNA"/>
</dbReference>
<dbReference type="AlphaFoldDB" id="A0A0A8YVH6"/>
<proteinExistence type="predicted"/>
<protein>
    <submittedName>
        <fullName evidence="1">Uncharacterized protein</fullName>
    </submittedName>
</protein>
<evidence type="ECO:0000313" key="1">
    <source>
        <dbReference type="EMBL" id="JAD28515.1"/>
    </source>
</evidence>
<reference evidence="1" key="2">
    <citation type="journal article" date="2015" name="Data Brief">
        <title>Shoot transcriptome of the giant reed, Arundo donax.</title>
        <authorList>
            <person name="Barrero R.A."/>
            <person name="Guerrero F.D."/>
            <person name="Moolhuijzen P."/>
            <person name="Goolsby J.A."/>
            <person name="Tidwell J."/>
            <person name="Bellgard S.E."/>
            <person name="Bellgard M.I."/>
        </authorList>
    </citation>
    <scope>NUCLEOTIDE SEQUENCE</scope>
    <source>
        <tissue evidence="1">Shoot tissue taken approximately 20 cm above the soil surface</tissue>
    </source>
</reference>
<organism evidence="1">
    <name type="scientific">Arundo donax</name>
    <name type="common">Giant reed</name>
    <name type="synonym">Donax arundinaceus</name>
    <dbReference type="NCBI Taxonomy" id="35708"/>
    <lineage>
        <taxon>Eukaryota</taxon>
        <taxon>Viridiplantae</taxon>
        <taxon>Streptophyta</taxon>
        <taxon>Embryophyta</taxon>
        <taxon>Tracheophyta</taxon>
        <taxon>Spermatophyta</taxon>
        <taxon>Magnoliopsida</taxon>
        <taxon>Liliopsida</taxon>
        <taxon>Poales</taxon>
        <taxon>Poaceae</taxon>
        <taxon>PACMAD clade</taxon>
        <taxon>Arundinoideae</taxon>
        <taxon>Arundineae</taxon>
        <taxon>Arundo</taxon>
    </lineage>
</organism>
<name>A0A0A8YVH6_ARUDO</name>
<reference evidence="1" key="1">
    <citation type="submission" date="2014-09" db="EMBL/GenBank/DDBJ databases">
        <authorList>
            <person name="Magalhaes I.L.F."/>
            <person name="Oliveira U."/>
            <person name="Santos F.R."/>
            <person name="Vidigal T.H.D.A."/>
            <person name="Brescovit A.D."/>
            <person name="Santos A.J."/>
        </authorList>
    </citation>
    <scope>NUCLEOTIDE SEQUENCE</scope>
    <source>
        <tissue evidence="1">Shoot tissue taken approximately 20 cm above the soil surface</tissue>
    </source>
</reference>
<sequence length="52" mass="6259">MHKSMQKFLFAHTGNITEANFSIEQPLRLEKIHQMMPWQQPTLNAIQYQCWL</sequence>